<dbReference type="InterPro" id="IPR002182">
    <property type="entry name" value="NB-ARC"/>
</dbReference>
<dbReference type="Pfam" id="PF00931">
    <property type="entry name" value="NB-ARC"/>
    <property type="match status" value="1"/>
</dbReference>
<dbReference type="PANTHER" id="PTHR11017">
    <property type="entry name" value="LEUCINE-RICH REPEAT-CONTAINING PROTEIN"/>
    <property type="match status" value="1"/>
</dbReference>
<dbReference type="AlphaFoldDB" id="A0AA38SUH1"/>
<organism evidence="10 11">
    <name type="scientific">Centaurea solstitialis</name>
    <name type="common">yellow star-thistle</name>
    <dbReference type="NCBI Taxonomy" id="347529"/>
    <lineage>
        <taxon>Eukaryota</taxon>
        <taxon>Viridiplantae</taxon>
        <taxon>Streptophyta</taxon>
        <taxon>Embryophyta</taxon>
        <taxon>Tracheophyta</taxon>
        <taxon>Spermatophyta</taxon>
        <taxon>Magnoliopsida</taxon>
        <taxon>eudicotyledons</taxon>
        <taxon>Gunneridae</taxon>
        <taxon>Pentapetalae</taxon>
        <taxon>asterids</taxon>
        <taxon>campanulids</taxon>
        <taxon>Asterales</taxon>
        <taxon>Asteraceae</taxon>
        <taxon>Carduoideae</taxon>
        <taxon>Cardueae</taxon>
        <taxon>Centaureinae</taxon>
        <taxon>Centaurea</taxon>
    </lineage>
</organism>
<accession>A0AA38SUH1</accession>
<evidence type="ECO:0000256" key="4">
    <source>
        <dbReference type="ARBA" id="ARBA00022801"/>
    </source>
</evidence>
<evidence type="ECO:0000313" key="10">
    <source>
        <dbReference type="EMBL" id="KAJ9542575.1"/>
    </source>
</evidence>
<dbReference type="Pfam" id="PF20160">
    <property type="entry name" value="C-JID"/>
    <property type="match status" value="1"/>
</dbReference>
<dbReference type="InterPro" id="IPR042197">
    <property type="entry name" value="Apaf_helical"/>
</dbReference>
<dbReference type="InterPro" id="IPR058192">
    <property type="entry name" value="WHD_ROQ1-like"/>
</dbReference>
<sequence length="1091" mass="125171">MKELLYRLCILLPIGTISCKTMASSSSSSSSVRIGGWTYEVFLSFRGKDTRNNFLDHLHAALVRNGLRVFKDDVMLRKGNTISSDLLTAIEESRFAVVVFSKNYANSRWCLDELTKIVECQDRKRQTVLPIFYHVDPSDVRGQKGDFAMAFQQHEEKFSQEMDKVNKWRDALAAAGKISGCHITPDNGGESGFIEGIVREISGDIKPCGMEDNLVDIGPRIDRLISLLGLEATHEVRMIGIHGMGGIGKTTVARALFARISYKFDGSSFVTDVRENGSSKRDICALQKRILKDMLHQDEFDITDPEVGAVMIRTRCRNKKVLLILDDVYKLEQLVFLAAKNDWFGAGSRVIITTRDESLLSDTDDNYKPAILLKEHAVVLFSRHAFRESCPPEGFEELSDSVIRYAVGLPLALKVLGSFFRKKEARVWESALNRLAKTPNKEIFDILKFSFDGLEDYDRKIFLDIACFFKGRDKEHVTRVLDSFGFDAAIGISTLIEKSLITISNKRINMHDVLQEMGFEIVRKYYPNSRLWNAGEIYDFIMKNRKLEAVEGIAASYWDEKEGFSGDVFKNMENLRLLQLSDCSIQHLWNGYKFMPNLKFVHLESLDLESFPDVSGAPNVERLTLTNCDLVKLHKSLGTLKKLVYLNVSCCYWLRCLPSLIEMTLLETLDLSYCSRLENFPEVSSGNEKLSNIHINGCRSLRAIPSSICELKNLKSLHIRDCDDLRILPTELGNMGKLEVLQLGFRCHIFRLQPDSINFHALTKLCCLRILDLSRRPIGEEDFPSNFHEFSSLEELDLSFNWKLVQLPASISHLSSLKLLKLNHCEQLQSIHGLPSRIQVLEAIHCRALEKIEDLTQVYVWLYKIRLRGCDRLLENQETERYLDKMLQQSFLKKCAAVDHLFSICIPRSKIPCWFKEQQDGYRISLKLPPKCDTDIMGFAVCGLLQGSWQDSYTDIQFRVGLDRTAFPESDVEVDYIHMSVADMKESMWIVYIPFSLFQEKMRDEFGGEDWSCFVEGNLMISISKAWDGHERWVGSRDHKTLRCGAHLVYKDDVNWIQQQINTCSIPDYRPRSSFERESDGSFIYKEQRWR</sequence>
<evidence type="ECO:0000313" key="11">
    <source>
        <dbReference type="Proteomes" id="UP001172457"/>
    </source>
</evidence>
<keyword evidence="11" id="KW-1185">Reference proteome</keyword>
<dbReference type="Pfam" id="PF01582">
    <property type="entry name" value="TIR"/>
    <property type="match status" value="1"/>
</dbReference>
<dbReference type="Pfam" id="PF23286">
    <property type="entry name" value="LRR_13"/>
    <property type="match status" value="1"/>
</dbReference>
<dbReference type="Gene3D" id="3.80.10.10">
    <property type="entry name" value="Ribonuclease Inhibitor"/>
    <property type="match status" value="2"/>
</dbReference>
<keyword evidence="5" id="KW-0611">Plant defense</keyword>
<evidence type="ECO:0000256" key="6">
    <source>
        <dbReference type="ARBA" id="ARBA00023027"/>
    </source>
</evidence>
<protein>
    <recommendedName>
        <fullName evidence="1">ADP-ribosyl cyclase/cyclic ADP-ribose hydrolase</fullName>
        <ecNumber evidence="1">3.2.2.6</ecNumber>
    </recommendedName>
</protein>
<feature type="domain" description="TIR" evidence="9">
    <location>
        <begin position="37"/>
        <end position="205"/>
    </location>
</feature>
<dbReference type="InterPro" id="IPR032675">
    <property type="entry name" value="LRR_dom_sf"/>
</dbReference>
<evidence type="ECO:0000256" key="2">
    <source>
        <dbReference type="ARBA" id="ARBA00022614"/>
    </source>
</evidence>
<dbReference type="GO" id="GO:0061809">
    <property type="term" value="F:NAD+ nucleosidase activity, cyclic ADP-ribose generating"/>
    <property type="evidence" value="ECO:0007669"/>
    <property type="project" value="UniProtKB-EC"/>
</dbReference>
<dbReference type="Gene3D" id="3.40.50.300">
    <property type="entry name" value="P-loop containing nucleotide triphosphate hydrolases"/>
    <property type="match status" value="1"/>
</dbReference>
<proteinExistence type="predicted"/>
<keyword evidence="8" id="KW-0732">Signal</keyword>
<dbReference type="InterPro" id="IPR000157">
    <property type="entry name" value="TIR_dom"/>
</dbReference>
<comment type="caution">
    <text evidence="10">The sequence shown here is derived from an EMBL/GenBank/DDBJ whole genome shotgun (WGS) entry which is preliminary data.</text>
</comment>
<evidence type="ECO:0000256" key="8">
    <source>
        <dbReference type="SAM" id="SignalP"/>
    </source>
</evidence>
<dbReference type="PROSITE" id="PS50104">
    <property type="entry name" value="TIR"/>
    <property type="match status" value="1"/>
</dbReference>
<dbReference type="InterPro" id="IPR027417">
    <property type="entry name" value="P-loop_NTPase"/>
</dbReference>
<keyword evidence="6" id="KW-0520">NAD</keyword>
<dbReference type="GO" id="GO:0006952">
    <property type="term" value="P:defense response"/>
    <property type="evidence" value="ECO:0007669"/>
    <property type="project" value="InterPro"/>
</dbReference>
<comment type="catalytic activity">
    <reaction evidence="7">
        <text>NAD(+) + H2O = ADP-D-ribose + nicotinamide + H(+)</text>
        <dbReference type="Rhea" id="RHEA:16301"/>
        <dbReference type="ChEBI" id="CHEBI:15377"/>
        <dbReference type="ChEBI" id="CHEBI:15378"/>
        <dbReference type="ChEBI" id="CHEBI:17154"/>
        <dbReference type="ChEBI" id="CHEBI:57540"/>
        <dbReference type="ChEBI" id="CHEBI:57967"/>
        <dbReference type="EC" id="3.2.2.6"/>
    </reaction>
    <physiologicalReaction direction="left-to-right" evidence="7">
        <dbReference type="Rhea" id="RHEA:16302"/>
    </physiologicalReaction>
</comment>
<keyword evidence="2" id="KW-0433">Leucine-rich repeat</keyword>
<gene>
    <name evidence="10" type="ORF">OSB04_029081</name>
</gene>
<feature type="chain" id="PRO_5041328998" description="ADP-ribosyl cyclase/cyclic ADP-ribose hydrolase" evidence="8">
    <location>
        <begin position="20"/>
        <end position="1091"/>
    </location>
</feature>
<dbReference type="EMBL" id="JARYMX010000007">
    <property type="protein sequence ID" value="KAJ9542575.1"/>
    <property type="molecule type" value="Genomic_DNA"/>
</dbReference>
<dbReference type="SUPFAM" id="SSF52540">
    <property type="entry name" value="P-loop containing nucleoside triphosphate hydrolases"/>
    <property type="match status" value="1"/>
</dbReference>
<name>A0AA38SUH1_9ASTR</name>
<dbReference type="FunFam" id="1.10.8.430:FF:000002">
    <property type="entry name" value="Disease resistance protein (TIR-NBS-LRR class)"/>
    <property type="match status" value="1"/>
</dbReference>
<dbReference type="SUPFAM" id="SSF52200">
    <property type="entry name" value="Toll/Interleukin receptor TIR domain"/>
    <property type="match status" value="1"/>
</dbReference>
<dbReference type="FunFam" id="3.40.50.10140:FF:000007">
    <property type="entry name" value="Disease resistance protein (TIR-NBS-LRR class)"/>
    <property type="match status" value="1"/>
</dbReference>
<dbReference type="Gene3D" id="3.40.50.10140">
    <property type="entry name" value="Toll/interleukin-1 receptor homology (TIR) domain"/>
    <property type="match status" value="1"/>
</dbReference>
<dbReference type="PRINTS" id="PR00364">
    <property type="entry name" value="DISEASERSIST"/>
</dbReference>
<dbReference type="PROSITE" id="PS51257">
    <property type="entry name" value="PROKAR_LIPOPROTEIN"/>
    <property type="match status" value="1"/>
</dbReference>
<evidence type="ECO:0000256" key="7">
    <source>
        <dbReference type="ARBA" id="ARBA00047304"/>
    </source>
</evidence>
<dbReference type="InterPro" id="IPR045344">
    <property type="entry name" value="C-JID"/>
</dbReference>
<dbReference type="Pfam" id="PF23282">
    <property type="entry name" value="WHD_ROQ1"/>
    <property type="match status" value="1"/>
</dbReference>
<evidence type="ECO:0000256" key="5">
    <source>
        <dbReference type="ARBA" id="ARBA00022821"/>
    </source>
</evidence>
<dbReference type="Proteomes" id="UP001172457">
    <property type="component" value="Chromosome 7"/>
</dbReference>
<evidence type="ECO:0000259" key="9">
    <source>
        <dbReference type="PROSITE" id="PS50104"/>
    </source>
</evidence>
<dbReference type="GO" id="GO:0043531">
    <property type="term" value="F:ADP binding"/>
    <property type="evidence" value="ECO:0007669"/>
    <property type="project" value="InterPro"/>
</dbReference>
<evidence type="ECO:0000256" key="1">
    <source>
        <dbReference type="ARBA" id="ARBA00011982"/>
    </source>
</evidence>
<keyword evidence="3" id="KW-0677">Repeat</keyword>
<reference evidence="10" key="1">
    <citation type="submission" date="2023-03" db="EMBL/GenBank/DDBJ databases">
        <title>Chromosome-scale reference genome and RAD-based genetic map of yellow starthistle (Centaurea solstitialis) reveal putative structural variation and QTLs associated with invader traits.</title>
        <authorList>
            <person name="Reatini B."/>
            <person name="Cang F.A."/>
            <person name="Jiang Q."/>
            <person name="Mckibben M.T.W."/>
            <person name="Barker M.S."/>
            <person name="Rieseberg L.H."/>
            <person name="Dlugosch K.M."/>
        </authorList>
    </citation>
    <scope>NUCLEOTIDE SEQUENCE</scope>
    <source>
        <strain evidence="10">CAN-66</strain>
        <tissue evidence="10">Leaf</tissue>
    </source>
</reference>
<dbReference type="InterPro" id="IPR035897">
    <property type="entry name" value="Toll_tir_struct_dom_sf"/>
</dbReference>
<dbReference type="InterPro" id="IPR058546">
    <property type="entry name" value="RPS4B/Roq1-like_LRR"/>
</dbReference>
<dbReference type="InterPro" id="IPR044974">
    <property type="entry name" value="Disease_R_plants"/>
</dbReference>
<dbReference type="SUPFAM" id="SSF52058">
    <property type="entry name" value="L domain-like"/>
    <property type="match status" value="1"/>
</dbReference>
<dbReference type="EC" id="3.2.2.6" evidence="1"/>
<dbReference type="GO" id="GO:0007165">
    <property type="term" value="P:signal transduction"/>
    <property type="evidence" value="ECO:0007669"/>
    <property type="project" value="InterPro"/>
</dbReference>
<dbReference type="PANTHER" id="PTHR11017:SF479">
    <property type="entry name" value="DISEASE RESISTANCE PROTEIN (TIR-NBS-LRR CLASS) FAMILY"/>
    <property type="match status" value="1"/>
</dbReference>
<dbReference type="Gene3D" id="1.10.8.430">
    <property type="entry name" value="Helical domain of apoptotic protease-activating factors"/>
    <property type="match status" value="1"/>
</dbReference>
<keyword evidence="4" id="KW-0378">Hydrolase</keyword>
<dbReference type="SMART" id="SM00255">
    <property type="entry name" value="TIR"/>
    <property type="match status" value="1"/>
</dbReference>
<evidence type="ECO:0000256" key="3">
    <source>
        <dbReference type="ARBA" id="ARBA00022737"/>
    </source>
</evidence>
<feature type="signal peptide" evidence="8">
    <location>
        <begin position="1"/>
        <end position="19"/>
    </location>
</feature>